<dbReference type="SUPFAM" id="SSF160719">
    <property type="entry name" value="gpW/gp25-like"/>
    <property type="match status" value="1"/>
</dbReference>
<accession>A0ABR6ZJL2</accession>
<proteinExistence type="predicted"/>
<dbReference type="Gene3D" id="3.10.450.40">
    <property type="match status" value="1"/>
</dbReference>
<gene>
    <name evidence="2" type="ORF">H8L47_28675</name>
</gene>
<name>A0ABR6ZJL2_9BURK</name>
<dbReference type="Proteomes" id="UP000646911">
    <property type="component" value="Unassembled WGS sequence"/>
</dbReference>
<dbReference type="EMBL" id="JACOFX010000040">
    <property type="protein sequence ID" value="MBC3911545.1"/>
    <property type="molecule type" value="Genomic_DNA"/>
</dbReference>
<evidence type="ECO:0000313" key="3">
    <source>
        <dbReference type="Proteomes" id="UP000646911"/>
    </source>
</evidence>
<evidence type="ECO:0000259" key="1">
    <source>
        <dbReference type="Pfam" id="PF04965"/>
    </source>
</evidence>
<organism evidence="2 3">
    <name type="scientific">Undibacterium umbellatum</name>
    <dbReference type="NCBI Taxonomy" id="2762300"/>
    <lineage>
        <taxon>Bacteria</taxon>
        <taxon>Pseudomonadati</taxon>
        <taxon>Pseudomonadota</taxon>
        <taxon>Betaproteobacteria</taxon>
        <taxon>Burkholderiales</taxon>
        <taxon>Oxalobacteraceae</taxon>
        <taxon>Undibacterium</taxon>
    </lineage>
</organism>
<protein>
    <submittedName>
        <fullName evidence="2">GPW/gp25 family protein</fullName>
    </submittedName>
</protein>
<sequence length="115" mass="12695">MAGMNLSTGERIAGLAHLRQSIADILTTPIGTRVMRRDYGSRLFELIDQPDNGSTQVRLYAATAEALLKWEPRIKLTQVKLYRTDTPGKVIIDLKGQLVRASKAFSLSLPVTVKA</sequence>
<feature type="domain" description="IraD/Gp25-like" evidence="1">
    <location>
        <begin position="15"/>
        <end position="99"/>
    </location>
</feature>
<dbReference type="InterPro" id="IPR007048">
    <property type="entry name" value="IraD/Gp25-like"/>
</dbReference>
<dbReference type="Pfam" id="PF04965">
    <property type="entry name" value="GPW_gp25"/>
    <property type="match status" value="1"/>
</dbReference>
<reference evidence="2 3" key="1">
    <citation type="submission" date="2020-08" db="EMBL/GenBank/DDBJ databases">
        <title>Novel species isolated from subtropical streams in China.</title>
        <authorList>
            <person name="Lu H."/>
        </authorList>
    </citation>
    <scope>NUCLEOTIDE SEQUENCE [LARGE SCALE GENOMIC DNA]</scope>
    <source>
        <strain evidence="2 3">NL8W</strain>
    </source>
</reference>
<keyword evidence="3" id="KW-1185">Reference proteome</keyword>
<evidence type="ECO:0000313" key="2">
    <source>
        <dbReference type="EMBL" id="MBC3911545.1"/>
    </source>
</evidence>
<comment type="caution">
    <text evidence="2">The sequence shown here is derived from an EMBL/GenBank/DDBJ whole genome shotgun (WGS) entry which is preliminary data.</text>
</comment>